<evidence type="ECO:0000256" key="2">
    <source>
        <dbReference type="SAM" id="SignalP"/>
    </source>
</evidence>
<keyword evidence="3" id="KW-1185">Reference proteome</keyword>
<dbReference type="Proteomes" id="UP000515154">
    <property type="component" value="Linkage group LG5"/>
</dbReference>
<feature type="chain" id="PRO_5029005158" evidence="2">
    <location>
        <begin position="16"/>
        <end position="410"/>
    </location>
</feature>
<name>A0A6P7SFZ1_9MOLL</name>
<evidence type="ECO:0000313" key="3">
    <source>
        <dbReference type="Proteomes" id="UP000515154"/>
    </source>
</evidence>
<feature type="compositionally biased region" description="Acidic residues" evidence="1">
    <location>
        <begin position="172"/>
        <end position="199"/>
    </location>
</feature>
<gene>
    <name evidence="4" type="primary">LOC115212174</name>
</gene>
<evidence type="ECO:0000313" key="4">
    <source>
        <dbReference type="RefSeq" id="XP_029636873.2"/>
    </source>
</evidence>
<protein>
    <submittedName>
        <fullName evidence="4">Uncharacterized protein LOC115212174 isoform X1</fullName>
    </submittedName>
</protein>
<dbReference type="RefSeq" id="XP_029636873.2">
    <property type="nucleotide sequence ID" value="XM_029781013.2"/>
</dbReference>
<feature type="region of interest" description="Disordered" evidence="1">
    <location>
        <begin position="170"/>
        <end position="200"/>
    </location>
</feature>
<dbReference type="KEGG" id="osn:115212174"/>
<reference evidence="4" key="1">
    <citation type="submission" date="2025-08" db="UniProtKB">
        <authorList>
            <consortium name="RefSeq"/>
        </authorList>
    </citation>
    <scope>IDENTIFICATION</scope>
</reference>
<evidence type="ECO:0000256" key="1">
    <source>
        <dbReference type="SAM" id="MobiDB-lite"/>
    </source>
</evidence>
<sequence>MIPIWLLIYFVMCNGFVSQSCLPSSNAHYKVDNKTDISSSSFNKRIFLFAETFTSFLRKFILGNSQNKLKFLRQKRKTLHDEDSIDKLVSQVRDLTQKTKVVRTGNGNKTSNIMRNNGSDVANNLLKALTKLIQGKQTDVTVRNEEDNRKNMSKIVISYKYQGKKSNVDKDVYDDEEEVEEEKFEADKEEEDEEVEDDVEKEKKEKLKKNVLKEMESTLGLTAEKVKKDKTFTTIIMKQTIIINKTLPDAKTHKVYKTKGKVLNGLNGKSKTKAKILNRLKGKYGDFKFPKSHSDRKGVPSSKHKNYMHNISFPPILPSDKDHLVKYLQRSRVDKLKVWRVKRRVQNKLFVNGGSDDDRLLLVKPTLMKPFKFHSEANIDFHIRSTNFTQDEVPVDISIDNTHSKTSGQR</sequence>
<organism evidence="3 4">
    <name type="scientific">Octopus sinensis</name>
    <name type="common">East Asian common octopus</name>
    <dbReference type="NCBI Taxonomy" id="2607531"/>
    <lineage>
        <taxon>Eukaryota</taxon>
        <taxon>Metazoa</taxon>
        <taxon>Spiralia</taxon>
        <taxon>Lophotrochozoa</taxon>
        <taxon>Mollusca</taxon>
        <taxon>Cephalopoda</taxon>
        <taxon>Coleoidea</taxon>
        <taxon>Octopodiformes</taxon>
        <taxon>Octopoda</taxon>
        <taxon>Incirrata</taxon>
        <taxon>Octopodidae</taxon>
        <taxon>Octopus</taxon>
    </lineage>
</organism>
<accession>A0A6P7SFZ1</accession>
<proteinExistence type="predicted"/>
<feature type="signal peptide" evidence="2">
    <location>
        <begin position="1"/>
        <end position="15"/>
    </location>
</feature>
<keyword evidence="2" id="KW-0732">Signal</keyword>
<dbReference type="AlphaFoldDB" id="A0A6P7SFZ1"/>